<dbReference type="GO" id="GO:0016887">
    <property type="term" value="F:ATP hydrolysis activity"/>
    <property type="evidence" value="ECO:0007669"/>
    <property type="project" value="InterPro"/>
</dbReference>
<dbReference type="PROSITE" id="PS00211">
    <property type="entry name" value="ABC_TRANSPORTER_1"/>
    <property type="match status" value="1"/>
</dbReference>
<dbReference type="RefSeq" id="WP_142643317.1">
    <property type="nucleotide sequence ID" value="NZ_VDGI01000017.1"/>
</dbReference>
<dbReference type="EMBL" id="VDGI01000017">
    <property type="protein sequence ID" value="TQR19021.1"/>
    <property type="molecule type" value="Genomic_DNA"/>
</dbReference>
<protein>
    <submittedName>
        <fullName evidence="4">ATP-binding cassette domain-containing protein</fullName>
    </submittedName>
</protein>
<dbReference type="InterPro" id="IPR003439">
    <property type="entry name" value="ABC_transporter-like_ATP-bd"/>
</dbReference>
<dbReference type="OrthoDB" id="9785080at2"/>
<keyword evidence="2 4" id="KW-0067">ATP-binding</keyword>
<keyword evidence="5" id="KW-1185">Reference proteome</keyword>
<dbReference type="SUPFAM" id="SSF52540">
    <property type="entry name" value="P-loop containing nucleoside triphosphate hydrolases"/>
    <property type="match status" value="1"/>
</dbReference>
<dbReference type="PANTHER" id="PTHR43119">
    <property type="entry name" value="ABC TRANSPORT PROTEIN ATP-BINDING COMPONENT-RELATED"/>
    <property type="match status" value="1"/>
</dbReference>
<keyword evidence="1" id="KW-0547">Nucleotide-binding</keyword>
<dbReference type="SMART" id="SM00382">
    <property type="entry name" value="AAA"/>
    <property type="match status" value="1"/>
</dbReference>
<reference evidence="4 5" key="1">
    <citation type="submission" date="2019-06" db="EMBL/GenBank/DDBJ databases">
        <title>Psychrobacillus vulpis sp. nov., a new species isolated from feces of a red fox that inhabits in The Tablas de Daimiel Natural Park, Albacete, Spain.</title>
        <authorList>
            <person name="Rodriguez M."/>
            <person name="Reina J.C."/>
            <person name="Bejar V."/>
            <person name="Llamas I."/>
        </authorList>
    </citation>
    <scope>NUCLEOTIDE SEQUENCE [LARGE SCALE GENOMIC DNA]</scope>
    <source>
        <strain evidence="4 5">Z8</strain>
    </source>
</reference>
<dbReference type="Proteomes" id="UP000316626">
    <property type="component" value="Unassembled WGS sequence"/>
</dbReference>
<dbReference type="AlphaFoldDB" id="A0A544TNJ2"/>
<comment type="caution">
    <text evidence="4">The sequence shown here is derived from an EMBL/GenBank/DDBJ whole genome shotgun (WGS) entry which is preliminary data.</text>
</comment>
<feature type="domain" description="ABC transporter" evidence="3">
    <location>
        <begin position="5"/>
        <end position="242"/>
    </location>
</feature>
<dbReference type="PROSITE" id="PS50893">
    <property type="entry name" value="ABC_TRANSPORTER_2"/>
    <property type="match status" value="1"/>
</dbReference>
<dbReference type="Pfam" id="PF00005">
    <property type="entry name" value="ABC_tran"/>
    <property type="match status" value="1"/>
</dbReference>
<evidence type="ECO:0000313" key="4">
    <source>
        <dbReference type="EMBL" id="TQR19021.1"/>
    </source>
</evidence>
<dbReference type="InterPro" id="IPR003593">
    <property type="entry name" value="AAA+_ATPase"/>
</dbReference>
<evidence type="ECO:0000256" key="2">
    <source>
        <dbReference type="ARBA" id="ARBA00022840"/>
    </source>
</evidence>
<organism evidence="4 5">
    <name type="scientific">Psychrobacillus vulpis</name>
    <dbReference type="NCBI Taxonomy" id="2325572"/>
    <lineage>
        <taxon>Bacteria</taxon>
        <taxon>Bacillati</taxon>
        <taxon>Bacillota</taxon>
        <taxon>Bacilli</taxon>
        <taxon>Bacillales</taxon>
        <taxon>Bacillaceae</taxon>
        <taxon>Psychrobacillus</taxon>
    </lineage>
</organism>
<dbReference type="Gene3D" id="3.40.50.300">
    <property type="entry name" value="P-loop containing nucleotide triphosphate hydrolases"/>
    <property type="match status" value="1"/>
</dbReference>
<dbReference type="InterPro" id="IPR017871">
    <property type="entry name" value="ABC_transporter-like_CS"/>
</dbReference>
<accession>A0A544TNJ2</accession>
<proteinExistence type="predicted"/>
<dbReference type="InterPro" id="IPR027417">
    <property type="entry name" value="P-loop_NTPase"/>
</dbReference>
<evidence type="ECO:0000259" key="3">
    <source>
        <dbReference type="PROSITE" id="PS50893"/>
    </source>
</evidence>
<dbReference type="GO" id="GO:0005524">
    <property type="term" value="F:ATP binding"/>
    <property type="evidence" value="ECO:0007669"/>
    <property type="project" value="UniProtKB-KW"/>
</dbReference>
<name>A0A544TNJ2_9BACI</name>
<evidence type="ECO:0000256" key="1">
    <source>
        <dbReference type="ARBA" id="ARBA00022741"/>
    </source>
</evidence>
<evidence type="ECO:0000313" key="5">
    <source>
        <dbReference type="Proteomes" id="UP000316626"/>
    </source>
</evidence>
<gene>
    <name evidence="4" type="ORF">FG384_14455</name>
</gene>
<sequence length="242" mass="27415">MTTLFELKNITKNYWESNEETSRSFLFANITATLQKPERIALLGKSGQGKSTLLRMLALLDTVDNGDVCFKGVSAKDTDTRIWRMNICYVAQQAVMLPGTIEDNLKTVSKLHNSTFDENFARELMKDVGLSDLDWGKQATDLSGGEKQRVSLVRSLLISPSILLLDEITASLDQQSKEYVEQLLVKFHLEKGTSFIWVTHDTEQAKKISERIWYMEDGTLAIDSKTEVFFENGNDFPSQVMI</sequence>
<dbReference type="PANTHER" id="PTHR43119:SF1">
    <property type="entry name" value="ABC TRANSPORTER DOMAIN-CONTAINING PROTEIN"/>
    <property type="match status" value="1"/>
</dbReference>